<dbReference type="InterPro" id="IPR010131">
    <property type="entry name" value="MdtP/NodT-like"/>
</dbReference>
<sequence>MSNFRFSMLELFLGFSAISSVYAFDQTQISRPTMPKEPVAAPILNSIELSLSDAIYLGLRNNRSISSAYLQRVAQKFDLRVAEDRFTPKLLLSTQFLRNQIKDSQSDKTADLNTGLSMITPLGTKINLAWRGQSSHQLDNRLSAVSFSVIQPLLRDAGWDVNMAPVQLAQLNEKAYRLSLKSTVSQTVTQIILAYRDFVRAQKQLDITQDALERSKQLLVVNKALISAGRMAEFEIVQTEADAATQELAVEEAKNQLDASRVELLRLLAIDLATAIRANDDLNAEPVVIDNAQAQRVALENQPEYLAQLIAGQQARINLKLAKNQRLWDVSLVGGVNHTTEQTGIESNVTNVRSDNFIGLKLEIPLGDLSRQQGEIQAQATVDTQALREAEAKQQLEQTVHNSLRDISTRWRQFEISKRAYELSLKKLDIERQKLKVGRSSNFQVLSFESDLRNAESVRLNALISYLNAQTQLDLKLGTTLENWQIAIND</sequence>
<dbReference type="PANTHER" id="PTHR30203">
    <property type="entry name" value="OUTER MEMBRANE CATION EFFLUX PROTEIN"/>
    <property type="match status" value="1"/>
</dbReference>
<protein>
    <submittedName>
        <fullName evidence="3">TolC family protein</fullName>
    </submittedName>
</protein>
<dbReference type="RefSeq" id="WP_173534795.1">
    <property type="nucleotide sequence ID" value="NZ_CP054145.1"/>
</dbReference>
<proteinExistence type="predicted"/>
<dbReference type="Gene3D" id="1.20.1600.10">
    <property type="entry name" value="Outer membrane efflux proteins (OEP)"/>
    <property type="match status" value="1"/>
</dbReference>
<dbReference type="PANTHER" id="PTHR30203:SF30">
    <property type="entry name" value="OUTER MEMBRANE PROTEIN-RELATED"/>
    <property type="match status" value="1"/>
</dbReference>
<gene>
    <name evidence="3" type="ORF">HQN60_15910</name>
</gene>
<organism evidence="3 4">
    <name type="scientific">Deefgea piscis</name>
    <dbReference type="NCBI Taxonomy" id="2739061"/>
    <lineage>
        <taxon>Bacteria</taxon>
        <taxon>Pseudomonadati</taxon>
        <taxon>Pseudomonadota</taxon>
        <taxon>Betaproteobacteria</taxon>
        <taxon>Neisseriales</taxon>
        <taxon>Chitinibacteraceae</taxon>
        <taxon>Deefgea</taxon>
    </lineage>
</organism>
<feature type="signal peptide" evidence="2">
    <location>
        <begin position="1"/>
        <end position="23"/>
    </location>
</feature>
<evidence type="ECO:0000256" key="2">
    <source>
        <dbReference type="SAM" id="SignalP"/>
    </source>
</evidence>
<keyword evidence="4" id="KW-1185">Reference proteome</keyword>
<name>A0A6M8SVY5_9NEIS</name>
<keyword evidence="2" id="KW-0732">Signal</keyword>
<dbReference type="AlphaFoldDB" id="A0A6M8SVY5"/>
<geneLocation type="plasmid" evidence="3 4">
    <name>unnamed2</name>
</geneLocation>
<reference evidence="3 4" key="1">
    <citation type="submission" date="2020-05" db="EMBL/GenBank/DDBJ databases">
        <title>Complete genome sequence of Deefgea sp. D17.</title>
        <authorList>
            <person name="Bae J.-W."/>
            <person name="Han J.E."/>
        </authorList>
    </citation>
    <scope>NUCLEOTIDE SEQUENCE [LARGE SCALE GENOMIC DNA]</scope>
    <source>
        <strain evidence="3 4">D17</strain>
        <plasmid evidence="3 4">unnamed2</plasmid>
    </source>
</reference>
<dbReference type="GO" id="GO:0015562">
    <property type="term" value="F:efflux transmembrane transporter activity"/>
    <property type="evidence" value="ECO:0007669"/>
    <property type="project" value="InterPro"/>
</dbReference>
<feature type="coiled-coil region" evidence="1">
    <location>
        <begin position="236"/>
        <end position="270"/>
    </location>
</feature>
<dbReference type="SUPFAM" id="SSF56954">
    <property type="entry name" value="Outer membrane efflux proteins (OEP)"/>
    <property type="match status" value="1"/>
</dbReference>
<accession>A0A6M8SVY5</accession>
<dbReference type="Proteomes" id="UP000504844">
    <property type="component" value="Plasmid unnamed2"/>
</dbReference>
<evidence type="ECO:0000256" key="1">
    <source>
        <dbReference type="SAM" id="Coils"/>
    </source>
</evidence>
<feature type="chain" id="PRO_5026749858" evidence="2">
    <location>
        <begin position="24"/>
        <end position="490"/>
    </location>
</feature>
<evidence type="ECO:0000313" key="3">
    <source>
        <dbReference type="EMBL" id="QKJ68294.1"/>
    </source>
</evidence>
<dbReference type="KEGG" id="dee:HQN60_15910"/>
<keyword evidence="1" id="KW-0175">Coiled coil</keyword>
<dbReference type="EMBL" id="CP054145">
    <property type="protein sequence ID" value="QKJ68294.1"/>
    <property type="molecule type" value="Genomic_DNA"/>
</dbReference>
<evidence type="ECO:0000313" key="4">
    <source>
        <dbReference type="Proteomes" id="UP000504844"/>
    </source>
</evidence>
<keyword evidence="3" id="KW-0614">Plasmid</keyword>